<protein>
    <submittedName>
        <fullName evidence="7">Aminotransferase</fullName>
    </submittedName>
</protein>
<keyword evidence="3 7" id="KW-0032">Aminotransferase</keyword>
<comment type="similarity">
    <text evidence="2 6">Belongs to the class-III pyridoxal-phosphate-dependent aminotransferase family.</text>
</comment>
<evidence type="ECO:0000256" key="6">
    <source>
        <dbReference type="RuleBase" id="RU003560"/>
    </source>
</evidence>
<reference evidence="7" key="1">
    <citation type="submission" date="2023-01" db="EMBL/GenBank/DDBJ databases">
        <title>The genome sequence of Kordiimonadaceae bacterium 6D33.</title>
        <authorList>
            <person name="Liu Y."/>
        </authorList>
    </citation>
    <scope>NUCLEOTIDE SEQUENCE</scope>
    <source>
        <strain evidence="7">6D33</strain>
    </source>
</reference>
<dbReference type="RefSeq" id="WP_289505187.1">
    <property type="nucleotide sequence ID" value="NZ_CP116805.1"/>
</dbReference>
<dbReference type="Gene3D" id="3.90.1150.10">
    <property type="entry name" value="Aspartate Aminotransferase, domain 1"/>
    <property type="match status" value="1"/>
</dbReference>
<dbReference type="FunFam" id="3.40.640.10:FF:000014">
    <property type="entry name" value="Adenosylmethionine-8-amino-7-oxononanoate aminotransferase, probable"/>
    <property type="match status" value="1"/>
</dbReference>
<gene>
    <name evidence="7" type="ORF">PH603_06360</name>
</gene>
<dbReference type="PROSITE" id="PS00600">
    <property type="entry name" value="AA_TRANSFER_CLASS_3"/>
    <property type="match status" value="1"/>
</dbReference>
<keyword evidence="5 6" id="KW-0663">Pyridoxal phosphate</keyword>
<evidence type="ECO:0000256" key="5">
    <source>
        <dbReference type="ARBA" id="ARBA00022898"/>
    </source>
</evidence>
<dbReference type="CDD" id="cd00610">
    <property type="entry name" value="OAT_like"/>
    <property type="match status" value="1"/>
</dbReference>
<evidence type="ECO:0000256" key="1">
    <source>
        <dbReference type="ARBA" id="ARBA00001933"/>
    </source>
</evidence>
<dbReference type="PANTHER" id="PTHR43094">
    <property type="entry name" value="AMINOTRANSFERASE"/>
    <property type="match status" value="1"/>
</dbReference>
<name>A0AAF0BN17_9PROT</name>
<dbReference type="Gene3D" id="3.40.640.10">
    <property type="entry name" value="Type I PLP-dependent aspartate aminotransferase-like (Major domain)"/>
    <property type="match status" value="1"/>
</dbReference>
<sequence>MSSDHRTRSSGRMPPPTPEALRAALARVQRLDQRHHMHPFTDPRALVQAPPFVMDAAQGCYVMGQGLRLLDAMAGLGCVNIGYGRPELAEVAAETMKQMSFYHSFAGVTNPPAAELAARIAALAPGALNRVFFANSGSEANETAIKLINLYWRRRGQPGRRLLISRDFAYHGSTVATSALNGLTAMHKPFGIRTVGHVAHVASPFWYRFGGDLTPEEFGKRAADAIEHKIMEVGPQNVAAVFAEPIQCTLGAIIPPESYWPRVEAICRKHEILLVADEVVTGFGRTGRWFAQETFGFQADLMTLAKGLSSGYQPISALVMSDDFSDVIGEQSEVLQHGFTTSAHPVATAVALKNLQILEEEKLVTRIADDIGPYFAARLTTLEQHPLVGEVRVSGLIAGIEIAEDKASRRQYPVDLGVDQLVGQAALARGLIVRPAGNVLVLCPPFVISRAEVDFIVDALAEALDQIHTALMAS</sequence>
<dbReference type="InterPro" id="IPR049704">
    <property type="entry name" value="Aminotrans_3_PPA_site"/>
</dbReference>
<evidence type="ECO:0000313" key="8">
    <source>
        <dbReference type="Proteomes" id="UP001217500"/>
    </source>
</evidence>
<comment type="cofactor">
    <cofactor evidence="1">
        <name>pyridoxal 5'-phosphate</name>
        <dbReference type="ChEBI" id="CHEBI:597326"/>
    </cofactor>
</comment>
<dbReference type="KEGG" id="gso:PH603_06360"/>
<dbReference type="PANTHER" id="PTHR43094:SF1">
    <property type="entry name" value="AMINOTRANSFERASE CLASS-III"/>
    <property type="match status" value="1"/>
</dbReference>
<accession>A0AAF0BN17</accession>
<dbReference type="SUPFAM" id="SSF53383">
    <property type="entry name" value="PLP-dependent transferases"/>
    <property type="match status" value="1"/>
</dbReference>
<keyword evidence="4" id="KW-0808">Transferase</keyword>
<dbReference type="InterPro" id="IPR005814">
    <property type="entry name" value="Aminotrans_3"/>
</dbReference>
<proteinExistence type="inferred from homology"/>
<dbReference type="GO" id="GO:0008483">
    <property type="term" value="F:transaminase activity"/>
    <property type="evidence" value="ECO:0007669"/>
    <property type="project" value="UniProtKB-KW"/>
</dbReference>
<organism evidence="7 8">
    <name type="scientific">Gimibacter soli</name>
    <dbReference type="NCBI Taxonomy" id="3024400"/>
    <lineage>
        <taxon>Bacteria</taxon>
        <taxon>Pseudomonadati</taxon>
        <taxon>Pseudomonadota</taxon>
        <taxon>Alphaproteobacteria</taxon>
        <taxon>Kordiimonadales</taxon>
        <taxon>Temperatibacteraceae</taxon>
        <taxon>Gimibacter</taxon>
    </lineage>
</organism>
<evidence type="ECO:0000256" key="4">
    <source>
        <dbReference type="ARBA" id="ARBA00022679"/>
    </source>
</evidence>
<dbReference type="InterPro" id="IPR015422">
    <property type="entry name" value="PyrdxlP-dep_Trfase_small"/>
</dbReference>
<dbReference type="Proteomes" id="UP001217500">
    <property type="component" value="Chromosome"/>
</dbReference>
<dbReference type="InterPro" id="IPR015424">
    <property type="entry name" value="PyrdxlP-dep_Trfase"/>
</dbReference>
<dbReference type="NCBIfam" id="NF005682">
    <property type="entry name" value="PRK07480.1"/>
    <property type="match status" value="1"/>
</dbReference>
<dbReference type="GO" id="GO:0030170">
    <property type="term" value="F:pyridoxal phosphate binding"/>
    <property type="evidence" value="ECO:0007669"/>
    <property type="project" value="InterPro"/>
</dbReference>
<keyword evidence="8" id="KW-1185">Reference proteome</keyword>
<evidence type="ECO:0000256" key="2">
    <source>
        <dbReference type="ARBA" id="ARBA00008954"/>
    </source>
</evidence>
<evidence type="ECO:0000313" key="7">
    <source>
        <dbReference type="EMBL" id="WCL55380.1"/>
    </source>
</evidence>
<evidence type="ECO:0000256" key="3">
    <source>
        <dbReference type="ARBA" id="ARBA00022576"/>
    </source>
</evidence>
<dbReference type="EMBL" id="CP116805">
    <property type="protein sequence ID" value="WCL55380.1"/>
    <property type="molecule type" value="Genomic_DNA"/>
</dbReference>
<dbReference type="AlphaFoldDB" id="A0AAF0BN17"/>
<dbReference type="InterPro" id="IPR015421">
    <property type="entry name" value="PyrdxlP-dep_Trfase_major"/>
</dbReference>
<dbReference type="PIRSF" id="PIRSF000521">
    <property type="entry name" value="Transaminase_4ab_Lys_Orn"/>
    <property type="match status" value="1"/>
</dbReference>
<dbReference type="Pfam" id="PF00202">
    <property type="entry name" value="Aminotran_3"/>
    <property type="match status" value="1"/>
</dbReference>